<dbReference type="PANTHER" id="PTHR46071:SF2">
    <property type="entry name" value="ANKYRIN REPEAT AND BTB_POZ DOMAIN-CONTAINING PROTEIN 2-LIKE PROTEIN"/>
    <property type="match status" value="1"/>
</dbReference>
<dbReference type="WBParaSite" id="PSU_v2.g3654.t1">
    <property type="protein sequence ID" value="PSU_v2.g3654.t1"/>
    <property type="gene ID" value="PSU_v2.g3654"/>
</dbReference>
<evidence type="ECO:0000256" key="1">
    <source>
        <dbReference type="SAM" id="MobiDB-lite"/>
    </source>
</evidence>
<dbReference type="PROSITE" id="PS50097">
    <property type="entry name" value="BTB"/>
    <property type="match status" value="1"/>
</dbReference>
<name>A0A914Z048_9BILA</name>
<dbReference type="Gene3D" id="3.30.710.10">
    <property type="entry name" value="Potassium Channel Kv1.1, Chain A"/>
    <property type="match status" value="1"/>
</dbReference>
<dbReference type="InterPro" id="IPR011333">
    <property type="entry name" value="SKP1/BTB/POZ_sf"/>
</dbReference>
<dbReference type="SUPFAM" id="SSF54695">
    <property type="entry name" value="POZ domain"/>
    <property type="match status" value="1"/>
</dbReference>
<feature type="region of interest" description="Disordered" evidence="1">
    <location>
        <begin position="1"/>
        <end position="31"/>
    </location>
</feature>
<dbReference type="AlphaFoldDB" id="A0A914Z048"/>
<keyword evidence="3" id="KW-1185">Reference proteome</keyword>
<accession>A0A914Z048</accession>
<evidence type="ECO:0000313" key="4">
    <source>
        <dbReference type="WBParaSite" id="PSU_v2.g3654.t1"/>
    </source>
</evidence>
<dbReference type="Pfam" id="PF00651">
    <property type="entry name" value="BTB"/>
    <property type="match status" value="1"/>
</dbReference>
<organism evidence="3 4">
    <name type="scientific">Panagrolaimus superbus</name>
    <dbReference type="NCBI Taxonomy" id="310955"/>
    <lineage>
        <taxon>Eukaryota</taxon>
        <taxon>Metazoa</taxon>
        <taxon>Ecdysozoa</taxon>
        <taxon>Nematoda</taxon>
        <taxon>Chromadorea</taxon>
        <taxon>Rhabditida</taxon>
        <taxon>Tylenchina</taxon>
        <taxon>Panagrolaimomorpha</taxon>
        <taxon>Panagrolaimoidea</taxon>
        <taxon>Panagrolaimidae</taxon>
        <taxon>Panagrolaimus</taxon>
    </lineage>
</organism>
<sequence length="257" mass="30058">MAWKYWNKSDDDESMYDIGFSDSDPDEKGGPQSYVYKMQQQKFELFKLQNPENFDVKFEIEGKILYASKFDLIAVSQTMNSWLSDRWTTKDQSVIIETYTFDIFYQFLCFIYSGGCELTKENIFEIIDVAEFFDLQHLKDFCETFLMQKKSEIVNNENIFDMVDVAEKYSLTKFVKFLYCKIADGLDELFENESFLKVQKSYLLRLCQDTIDATPQEIFSASIVVMGFLKKSFENSVSKINSSIGIFGQIRFPAFLS</sequence>
<dbReference type="PANTHER" id="PTHR46071">
    <property type="entry name" value="ANKYRIN REPEAT AND BTB/POZ DOMAIN-CONTAINING"/>
    <property type="match status" value="1"/>
</dbReference>
<dbReference type="Proteomes" id="UP000887577">
    <property type="component" value="Unplaced"/>
</dbReference>
<protein>
    <submittedName>
        <fullName evidence="4">BTB domain-containing protein</fullName>
    </submittedName>
</protein>
<dbReference type="InterPro" id="IPR000210">
    <property type="entry name" value="BTB/POZ_dom"/>
</dbReference>
<dbReference type="InterPro" id="IPR052089">
    <property type="entry name" value="Ankyrin-BTB/POZ_domain"/>
</dbReference>
<evidence type="ECO:0000313" key="3">
    <source>
        <dbReference type="Proteomes" id="UP000887577"/>
    </source>
</evidence>
<feature type="domain" description="BTB" evidence="2">
    <location>
        <begin position="54"/>
        <end position="120"/>
    </location>
</feature>
<evidence type="ECO:0000259" key="2">
    <source>
        <dbReference type="PROSITE" id="PS50097"/>
    </source>
</evidence>
<proteinExistence type="predicted"/>
<dbReference type="SMART" id="SM00225">
    <property type="entry name" value="BTB"/>
    <property type="match status" value="1"/>
</dbReference>
<reference evidence="4" key="1">
    <citation type="submission" date="2022-11" db="UniProtKB">
        <authorList>
            <consortium name="WormBaseParasite"/>
        </authorList>
    </citation>
    <scope>IDENTIFICATION</scope>
</reference>